<keyword evidence="4" id="KW-1185">Reference proteome</keyword>
<dbReference type="EMBL" id="UYJE01004303">
    <property type="protein sequence ID" value="VDI26967.1"/>
    <property type="molecule type" value="Genomic_DNA"/>
</dbReference>
<organism evidence="3 4">
    <name type="scientific">Mytilus galloprovincialis</name>
    <name type="common">Mediterranean mussel</name>
    <dbReference type="NCBI Taxonomy" id="29158"/>
    <lineage>
        <taxon>Eukaryota</taxon>
        <taxon>Metazoa</taxon>
        <taxon>Spiralia</taxon>
        <taxon>Lophotrochozoa</taxon>
        <taxon>Mollusca</taxon>
        <taxon>Bivalvia</taxon>
        <taxon>Autobranchia</taxon>
        <taxon>Pteriomorphia</taxon>
        <taxon>Mytilida</taxon>
        <taxon>Mytiloidea</taxon>
        <taxon>Mytilidae</taxon>
        <taxon>Mytilinae</taxon>
        <taxon>Mytilus</taxon>
    </lineage>
</organism>
<proteinExistence type="predicted"/>
<feature type="transmembrane region" description="Helical" evidence="2">
    <location>
        <begin position="20"/>
        <end position="39"/>
    </location>
</feature>
<feature type="region of interest" description="Disordered" evidence="1">
    <location>
        <begin position="132"/>
        <end position="154"/>
    </location>
</feature>
<evidence type="ECO:0000256" key="2">
    <source>
        <dbReference type="SAM" id="Phobius"/>
    </source>
</evidence>
<keyword evidence="2" id="KW-1133">Transmembrane helix</keyword>
<accession>A0A8B6E053</accession>
<evidence type="ECO:0000313" key="3">
    <source>
        <dbReference type="EMBL" id="VDI26967.1"/>
    </source>
</evidence>
<keyword evidence="2" id="KW-0812">Transmembrane</keyword>
<name>A0A8B6E053_MYTGA</name>
<gene>
    <name evidence="3" type="ORF">MGAL_10B073857</name>
</gene>
<dbReference type="Proteomes" id="UP000596742">
    <property type="component" value="Unassembled WGS sequence"/>
</dbReference>
<protein>
    <submittedName>
        <fullName evidence="3">Uncharacterized protein</fullName>
    </submittedName>
</protein>
<sequence>MDITVDMKSHKDLNILSEGWLFSFCLFGIFLLIIVLILIRKYRLSKKHQIDKTQSHDKDARTNKTLQHHEYIETQHEYEEIDDNLLVANPYPSQQQHTLVSIDTCRNRSSEISAVGSDGSYLNPCEIQENEFGGRNSSTALKDSSLNERRDSSAYFNPYQPLQQSSERKVHDYETNIIVHRAVAESCDVKAIHNMHLETF</sequence>
<keyword evidence="2" id="KW-0472">Membrane</keyword>
<dbReference type="AlphaFoldDB" id="A0A8B6E053"/>
<reference evidence="3" key="1">
    <citation type="submission" date="2018-11" db="EMBL/GenBank/DDBJ databases">
        <authorList>
            <person name="Alioto T."/>
            <person name="Alioto T."/>
        </authorList>
    </citation>
    <scope>NUCLEOTIDE SEQUENCE</scope>
</reference>
<evidence type="ECO:0000256" key="1">
    <source>
        <dbReference type="SAM" id="MobiDB-lite"/>
    </source>
</evidence>
<evidence type="ECO:0000313" key="4">
    <source>
        <dbReference type="Proteomes" id="UP000596742"/>
    </source>
</evidence>
<feature type="compositionally biased region" description="Polar residues" evidence="1">
    <location>
        <begin position="135"/>
        <end position="144"/>
    </location>
</feature>
<comment type="caution">
    <text evidence="3">The sequence shown here is derived from an EMBL/GenBank/DDBJ whole genome shotgun (WGS) entry which is preliminary data.</text>
</comment>